<accession>A0A381ZTP1</accession>
<evidence type="ECO:0000313" key="1">
    <source>
        <dbReference type="EMBL" id="SVA92123.1"/>
    </source>
</evidence>
<name>A0A381ZTP1_9ZZZZ</name>
<dbReference type="EMBL" id="UINC01022463">
    <property type="protein sequence ID" value="SVA92123.1"/>
    <property type="molecule type" value="Genomic_DNA"/>
</dbReference>
<reference evidence="1" key="1">
    <citation type="submission" date="2018-05" db="EMBL/GenBank/DDBJ databases">
        <authorList>
            <person name="Lanie J.A."/>
            <person name="Ng W.-L."/>
            <person name="Kazmierczak K.M."/>
            <person name="Andrzejewski T.M."/>
            <person name="Davidsen T.M."/>
            <person name="Wayne K.J."/>
            <person name="Tettelin H."/>
            <person name="Glass J.I."/>
            <person name="Rusch D."/>
            <person name="Podicherti R."/>
            <person name="Tsui H.-C.T."/>
            <person name="Winkler M.E."/>
        </authorList>
    </citation>
    <scope>NUCLEOTIDE SEQUENCE</scope>
</reference>
<organism evidence="1">
    <name type="scientific">marine metagenome</name>
    <dbReference type="NCBI Taxonomy" id="408172"/>
    <lineage>
        <taxon>unclassified sequences</taxon>
        <taxon>metagenomes</taxon>
        <taxon>ecological metagenomes</taxon>
    </lineage>
</organism>
<proteinExistence type="predicted"/>
<gene>
    <name evidence="1" type="ORF">METZ01_LOCUS144977</name>
</gene>
<sequence>MRSKLSFSAKIIVLNRKLGPSLGSPFVDNFSTCLGRHARSKAVGSFSFYVAGLICSFHCWSKTSFKNNTIVPVISA</sequence>
<protein>
    <submittedName>
        <fullName evidence="1">Uncharacterized protein</fullName>
    </submittedName>
</protein>
<dbReference type="AlphaFoldDB" id="A0A381ZTP1"/>